<dbReference type="RefSeq" id="WP_073391835.1">
    <property type="nucleotide sequence ID" value="NZ_FQVU01000005.1"/>
</dbReference>
<sequence>MDTRFTLHVAPAGDVLEAARDCEELVFDTVYGNSREEWVEEYGPYDANSVFLAVTEPGGDAIAAMRIIRPGPIGLKTLVDTARPPWFVDGERAARSAGLDLAATWDVATVAMRPRVPGSSLVPAALYHAMFQAARLSDIRWIVMILDARVRRLLNALSIDTQPLPGCRPGPYLGSASSLPLWGDLPAMADRQRRDAPDAHRLVNLGIGLTDIALPAQEAFRIGATPAIPARRPAVPAGQVVATPRD</sequence>
<dbReference type="EMBL" id="FQVU01000005">
    <property type="protein sequence ID" value="SHH30536.1"/>
    <property type="molecule type" value="Genomic_DNA"/>
</dbReference>
<dbReference type="STRING" id="1206085.SAMN05443575_3668"/>
<keyword evidence="2" id="KW-1185">Reference proteome</keyword>
<dbReference type="Gene3D" id="3.40.630.30">
    <property type="match status" value="1"/>
</dbReference>
<accession>A0A1M5RWC2</accession>
<dbReference type="OrthoDB" id="5177648at2"/>
<dbReference type="AlphaFoldDB" id="A0A1M5RWC2"/>
<evidence type="ECO:0000313" key="1">
    <source>
        <dbReference type="EMBL" id="SHH30536.1"/>
    </source>
</evidence>
<protein>
    <recommendedName>
        <fullName evidence="3">N-acyl-L-homoserine lactone synthetase</fullName>
    </recommendedName>
</protein>
<evidence type="ECO:0000313" key="2">
    <source>
        <dbReference type="Proteomes" id="UP000186132"/>
    </source>
</evidence>
<dbReference type="Proteomes" id="UP000186132">
    <property type="component" value="Unassembled WGS sequence"/>
</dbReference>
<name>A0A1M5RWC2_9ACTN</name>
<proteinExistence type="predicted"/>
<dbReference type="SUPFAM" id="SSF55729">
    <property type="entry name" value="Acyl-CoA N-acyltransferases (Nat)"/>
    <property type="match status" value="1"/>
</dbReference>
<dbReference type="InterPro" id="IPR016181">
    <property type="entry name" value="Acyl_CoA_acyltransferase"/>
</dbReference>
<gene>
    <name evidence="1" type="ORF">SAMN05443575_3668</name>
</gene>
<reference evidence="1 2" key="1">
    <citation type="submission" date="2016-11" db="EMBL/GenBank/DDBJ databases">
        <authorList>
            <person name="Jaros S."/>
            <person name="Januszkiewicz K."/>
            <person name="Wedrychowicz H."/>
        </authorList>
    </citation>
    <scope>NUCLEOTIDE SEQUENCE [LARGE SCALE GENOMIC DNA]</scope>
    <source>
        <strain evidence="1 2">DSM 45627</strain>
    </source>
</reference>
<organism evidence="1 2">
    <name type="scientific">Jatrophihabitans endophyticus</name>
    <dbReference type="NCBI Taxonomy" id="1206085"/>
    <lineage>
        <taxon>Bacteria</taxon>
        <taxon>Bacillati</taxon>
        <taxon>Actinomycetota</taxon>
        <taxon>Actinomycetes</taxon>
        <taxon>Jatrophihabitantales</taxon>
        <taxon>Jatrophihabitantaceae</taxon>
        <taxon>Jatrophihabitans</taxon>
    </lineage>
</organism>
<evidence type="ECO:0008006" key="3">
    <source>
        <dbReference type="Google" id="ProtNLM"/>
    </source>
</evidence>